<protein>
    <submittedName>
        <fullName evidence="2">Uncharacterized protein</fullName>
    </submittedName>
</protein>
<gene>
    <name evidence="2" type="ORF">BJL86_0524</name>
</gene>
<name>A0A173LJ82_9ACTN</name>
<keyword evidence="3" id="KW-1185">Reference proteome</keyword>
<proteinExistence type="predicted"/>
<evidence type="ECO:0000256" key="1">
    <source>
        <dbReference type="SAM" id="MobiDB-lite"/>
    </source>
</evidence>
<reference evidence="2 3" key="1">
    <citation type="submission" date="2016-06" db="EMBL/GenBank/DDBJ databases">
        <title>Complete genome sequence of a saline-alkali tolerant type strain Dietzia timorensis ID05-A0528T.</title>
        <authorList>
            <person name="Wu X."/>
        </authorList>
    </citation>
    <scope>NUCLEOTIDE SEQUENCE [LARGE SCALE GENOMIC DNA]</scope>
    <source>
        <strain evidence="2 3">ID05-A0528</strain>
    </source>
</reference>
<dbReference type="KEGG" id="dtm:BJL86_0524"/>
<organism evidence="2 3">
    <name type="scientific">Dietzia timorensis</name>
    <dbReference type="NCBI Taxonomy" id="499555"/>
    <lineage>
        <taxon>Bacteria</taxon>
        <taxon>Bacillati</taxon>
        <taxon>Actinomycetota</taxon>
        <taxon>Actinomycetes</taxon>
        <taxon>Mycobacteriales</taxon>
        <taxon>Dietziaceae</taxon>
        <taxon>Dietzia</taxon>
    </lineage>
</organism>
<accession>A0A173LJ82</accession>
<dbReference type="STRING" id="499555.BJL86_0524"/>
<dbReference type="EMBL" id="CP015961">
    <property type="protein sequence ID" value="ANI91327.1"/>
    <property type="molecule type" value="Genomic_DNA"/>
</dbReference>
<feature type="region of interest" description="Disordered" evidence="1">
    <location>
        <begin position="31"/>
        <end position="55"/>
    </location>
</feature>
<dbReference type="Proteomes" id="UP000186104">
    <property type="component" value="Chromosome"/>
</dbReference>
<sequence length="55" mass="5679">MNAVFVVLAPLAIAIFALVMERFEAKVVGTTGETATPVAEASSTPPAAEKSTEED</sequence>
<evidence type="ECO:0000313" key="3">
    <source>
        <dbReference type="Proteomes" id="UP000186104"/>
    </source>
</evidence>
<evidence type="ECO:0000313" key="2">
    <source>
        <dbReference type="EMBL" id="ANI91327.1"/>
    </source>
</evidence>
<dbReference type="RefSeq" id="WP_156515444.1">
    <property type="nucleotide sequence ID" value="NZ_CP015961.1"/>
</dbReference>
<dbReference type="AlphaFoldDB" id="A0A173LJ82"/>